<keyword evidence="2" id="KW-1185">Reference proteome</keyword>
<dbReference type="Proteomes" id="UP000887013">
    <property type="component" value="Unassembled WGS sequence"/>
</dbReference>
<evidence type="ECO:0000313" key="2">
    <source>
        <dbReference type="Proteomes" id="UP000887013"/>
    </source>
</evidence>
<comment type="caution">
    <text evidence="1">The sequence shown here is derived from an EMBL/GenBank/DDBJ whole genome shotgun (WGS) entry which is preliminary data.</text>
</comment>
<reference evidence="1" key="1">
    <citation type="submission" date="2020-08" db="EMBL/GenBank/DDBJ databases">
        <title>Multicomponent nature underlies the extraordinary mechanical properties of spider dragline silk.</title>
        <authorList>
            <person name="Kono N."/>
            <person name="Nakamura H."/>
            <person name="Mori M."/>
            <person name="Yoshida Y."/>
            <person name="Ohtoshi R."/>
            <person name="Malay A.D."/>
            <person name="Moran D.A.P."/>
            <person name="Tomita M."/>
            <person name="Numata K."/>
            <person name="Arakawa K."/>
        </authorList>
    </citation>
    <scope>NUCLEOTIDE SEQUENCE</scope>
</reference>
<dbReference type="EMBL" id="BMAW01075796">
    <property type="protein sequence ID" value="GFT98574.1"/>
    <property type="molecule type" value="Genomic_DNA"/>
</dbReference>
<organism evidence="1 2">
    <name type="scientific">Nephila pilipes</name>
    <name type="common">Giant wood spider</name>
    <name type="synonym">Nephila maculata</name>
    <dbReference type="NCBI Taxonomy" id="299642"/>
    <lineage>
        <taxon>Eukaryota</taxon>
        <taxon>Metazoa</taxon>
        <taxon>Ecdysozoa</taxon>
        <taxon>Arthropoda</taxon>
        <taxon>Chelicerata</taxon>
        <taxon>Arachnida</taxon>
        <taxon>Araneae</taxon>
        <taxon>Araneomorphae</taxon>
        <taxon>Entelegynae</taxon>
        <taxon>Araneoidea</taxon>
        <taxon>Nephilidae</taxon>
        <taxon>Nephila</taxon>
    </lineage>
</organism>
<sequence>MGELHALILELVTLLLEKPYTSFYREREPTFRRLDSLCSLADGQKSEVEVYTTSVVIKLEGRVIHTPVIALHYAKRNQILRRMDFLQKSGIVLNLKHRNWFFSE</sequence>
<accession>A0A8X6Q0B6</accession>
<gene>
    <name evidence="1" type="ORF">NPIL_232781</name>
</gene>
<protein>
    <submittedName>
        <fullName evidence="1">Uncharacterized protein</fullName>
    </submittedName>
</protein>
<dbReference type="AlphaFoldDB" id="A0A8X6Q0B6"/>
<name>A0A8X6Q0B6_NEPPI</name>
<evidence type="ECO:0000313" key="1">
    <source>
        <dbReference type="EMBL" id="GFT98574.1"/>
    </source>
</evidence>
<proteinExistence type="predicted"/>